<gene>
    <name evidence="1" type="ORF">T07_3749</name>
</gene>
<evidence type="ECO:0000313" key="1">
    <source>
        <dbReference type="EMBL" id="KRX20072.1"/>
    </source>
</evidence>
<dbReference type="EMBL" id="JYDL01000052">
    <property type="protein sequence ID" value="KRX20072.1"/>
    <property type="molecule type" value="Genomic_DNA"/>
</dbReference>
<reference evidence="1 2" key="1">
    <citation type="submission" date="2015-01" db="EMBL/GenBank/DDBJ databases">
        <title>Evolution of Trichinella species and genotypes.</title>
        <authorList>
            <person name="Korhonen P.K."/>
            <person name="Edoardo P."/>
            <person name="Giuseppe L.R."/>
            <person name="Gasser R.B."/>
        </authorList>
    </citation>
    <scope>NUCLEOTIDE SEQUENCE [LARGE SCALE GENOMIC DNA]</scope>
    <source>
        <strain evidence="1">ISS37</strain>
    </source>
</reference>
<protein>
    <submittedName>
        <fullName evidence="1">Uncharacterized protein</fullName>
    </submittedName>
</protein>
<keyword evidence="2" id="KW-1185">Reference proteome</keyword>
<sequence length="326" mass="36790">MEILTNVLNKKSIMLSKIVLELDRMQSGNLFSFVNSVIFNVISSENGNSACLSGNSTSNWHWFERYVVRKLTLLLAVTLSRGFSVTNSKNHCSLGGVASVAKRNKYHWSFSYWALVLVERLEADCRHVGLAHHRRQPVSECGKNRRTLGMWTHIGAELCRTQLNSAIESGLTDGLVKAVMHGLGRFSEPAASGHLSTVMFTSLSAIPNPAVVSFSKLHANRILSISTLFFIFQNISLNGNSLEHKTQPIRHWEIDSINHQQMLFILSRTDAAMNKKKKYVNKLMQDNNRMLKKMFEQSIMVSKRLSARFGYNNDNIFGRLSILIVS</sequence>
<evidence type="ECO:0000313" key="2">
    <source>
        <dbReference type="Proteomes" id="UP000054630"/>
    </source>
</evidence>
<comment type="caution">
    <text evidence="1">The sequence shown here is derived from an EMBL/GenBank/DDBJ whole genome shotgun (WGS) entry which is preliminary data.</text>
</comment>
<dbReference type="Proteomes" id="UP000054630">
    <property type="component" value="Unassembled WGS sequence"/>
</dbReference>
<accession>A0A0V0RZZ1</accession>
<proteinExistence type="predicted"/>
<name>A0A0V0RZZ1_9BILA</name>
<dbReference type="AlphaFoldDB" id="A0A0V0RZZ1"/>
<organism evidence="1 2">
    <name type="scientific">Trichinella nelsoni</name>
    <dbReference type="NCBI Taxonomy" id="6336"/>
    <lineage>
        <taxon>Eukaryota</taxon>
        <taxon>Metazoa</taxon>
        <taxon>Ecdysozoa</taxon>
        <taxon>Nematoda</taxon>
        <taxon>Enoplea</taxon>
        <taxon>Dorylaimia</taxon>
        <taxon>Trichinellida</taxon>
        <taxon>Trichinellidae</taxon>
        <taxon>Trichinella</taxon>
    </lineage>
</organism>